<evidence type="ECO:0000313" key="6">
    <source>
        <dbReference type="EMBL" id="OAA60163.1"/>
    </source>
</evidence>
<accession>A0A167T1X4</accession>
<sequence length="859" mass="96142">MANQRDFETRLNSYWADHAANPFLPILDDKVDNNDVDYNQVDNQVNYHQVDNQVNYNQVNYNQVGNESGHQEAGFNEIDYNEAATPGPILVPVTAESLIEHPKTSSVVPSDCGKWGLFTVSTHQIGTGTTKEICVICFRTQMSFLITDDPAAHDACWIPGSLDVLYLRSKDVGRTEVWIGYAGITDHEKVAEYATELSSLQLKQLQDGTIVFMAAGLADPDGSLYCKDHARCLVIRHVCLYCAPGVRRSLFYNVLRRVVVVEDDTDCEDNTENKDDKDGEGYRLYERYKISHVLHDLIPSSNLEAPSGLCQTGFTSLVDNFAIGPRGVALIARDLGPPGSRPHDISHPYFVPIYSYEEAPWSKPRPVQLWTVDGTGRGRASCIRQSPDGSVLAFLFAQGTGADFEGRCIFIAKADEHLRAGPLPNWGLVEEELQLPVRLGGGEPPLRFDFAGRADRLVYLSQRLGRVGLFRVKLKKYGCRELGAGEGTVTAYRPLVAGDWRRLLISRSSWTDSYVWEVVDKWNQEVVRIPSWNWYAFDVQHERITVKQFHSASERLLDAFVMYSERYVNGGAQRKHPWIVALHGIRVGSWTDSWKQQFNPIAWAQRGYFVVLPNVSGSTGYGSDFHRGASQACGQRPVHDLIEVIDELVNSSYIDPRKGILYAAAHAADLAYYLGMHEIINHFCGVILRDPIFPRPAWAASPVRERLPWDFDSRIEDPAEEFARYPKSDPKLLSQPPLALLTIGQHHSQEPSTEWALLKCRSLRPQPQHSPRPLIEGLEAADWSERDLEWYRLAFQWADELTNRSLLDGRCHPEVTGGSGGIGMAIAKYFNSDGKTVLLAGCTESNLAASAKEVGAAGY</sequence>
<dbReference type="SUPFAM" id="SSF51735">
    <property type="entry name" value="NAD(P)-binding Rossmann-fold domains"/>
    <property type="match status" value="1"/>
</dbReference>
<dbReference type="InterPro" id="IPR029058">
    <property type="entry name" value="AB_hydrolase_fold"/>
</dbReference>
<dbReference type="OrthoDB" id="416344at2759"/>
<dbReference type="Gene3D" id="3.40.50.720">
    <property type="entry name" value="NAD(P)-binding Rossmann-like Domain"/>
    <property type="match status" value="1"/>
</dbReference>
<dbReference type="GeneID" id="30022465"/>
<dbReference type="GO" id="GO:0004252">
    <property type="term" value="F:serine-type endopeptidase activity"/>
    <property type="evidence" value="ECO:0007669"/>
    <property type="project" value="TreeGrafter"/>
</dbReference>
<name>A0A167T1X4_CORFA</name>
<dbReference type="InterPro" id="IPR036291">
    <property type="entry name" value="NAD(P)-bd_dom_sf"/>
</dbReference>
<comment type="caution">
    <text evidence="6">The sequence shown here is derived from an EMBL/GenBank/DDBJ whole genome shotgun (WGS) entry which is preliminary data.</text>
</comment>
<evidence type="ECO:0000256" key="1">
    <source>
        <dbReference type="ARBA" id="ARBA00010040"/>
    </source>
</evidence>
<evidence type="ECO:0000256" key="2">
    <source>
        <dbReference type="ARBA" id="ARBA00022729"/>
    </source>
</evidence>
<dbReference type="RefSeq" id="XP_018703276.1">
    <property type="nucleotide sequence ID" value="XM_018849777.1"/>
</dbReference>
<proteinExistence type="inferred from homology"/>
<dbReference type="PANTHER" id="PTHR42776:SF13">
    <property type="entry name" value="DIPEPTIDYL-PEPTIDASE 5"/>
    <property type="match status" value="1"/>
</dbReference>
<dbReference type="PANTHER" id="PTHR42776">
    <property type="entry name" value="SERINE PEPTIDASE S9 FAMILY MEMBER"/>
    <property type="match status" value="1"/>
</dbReference>
<dbReference type="Pfam" id="PF00326">
    <property type="entry name" value="Peptidase_S9"/>
    <property type="match status" value="1"/>
</dbReference>
<dbReference type="Gene3D" id="3.40.50.1820">
    <property type="entry name" value="alpha/beta hydrolase"/>
    <property type="match status" value="1"/>
</dbReference>
<dbReference type="AlphaFoldDB" id="A0A167T1X4"/>
<keyword evidence="2" id="KW-0732">Signal</keyword>
<dbReference type="Proteomes" id="UP000076744">
    <property type="component" value="Unassembled WGS sequence"/>
</dbReference>
<dbReference type="SUPFAM" id="SSF53474">
    <property type="entry name" value="alpha/beta-Hydrolases"/>
    <property type="match status" value="1"/>
</dbReference>
<dbReference type="InterPro" id="IPR001375">
    <property type="entry name" value="Peptidase_S9_cat"/>
</dbReference>
<comment type="similarity">
    <text evidence="1">Belongs to the peptidase S9C family.</text>
</comment>
<evidence type="ECO:0000313" key="7">
    <source>
        <dbReference type="Proteomes" id="UP000076744"/>
    </source>
</evidence>
<organism evidence="6 7">
    <name type="scientific">Cordyceps fumosorosea (strain ARSEF 2679)</name>
    <name type="common">Isaria fumosorosea</name>
    <dbReference type="NCBI Taxonomy" id="1081104"/>
    <lineage>
        <taxon>Eukaryota</taxon>
        <taxon>Fungi</taxon>
        <taxon>Dikarya</taxon>
        <taxon>Ascomycota</taxon>
        <taxon>Pezizomycotina</taxon>
        <taxon>Sordariomycetes</taxon>
        <taxon>Hypocreomycetidae</taxon>
        <taxon>Hypocreales</taxon>
        <taxon>Cordycipitaceae</taxon>
        <taxon>Cordyceps</taxon>
    </lineage>
</organism>
<feature type="domain" description="Peptidase S9 prolyl oligopeptidase catalytic" evidence="5">
    <location>
        <begin position="596"/>
        <end position="659"/>
    </location>
</feature>
<protein>
    <recommendedName>
        <fullName evidence="4">Dipeptidyl-peptidase V</fullName>
    </recommendedName>
</protein>
<evidence type="ECO:0000259" key="5">
    <source>
        <dbReference type="Pfam" id="PF00326"/>
    </source>
</evidence>
<reference evidence="6 7" key="1">
    <citation type="journal article" date="2016" name="Genome Biol. Evol.">
        <title>Divergent and convergent evolution of fungal pathogenicity.</title>
        <authorList>
            <person name="Shang Y."/>
            <person name="Xiao G."/>
            <person name="Zheng P."/>
            <person name="Cen K."/>
            <person name="Zhan S."/>
            <person name="Wang C."/>
        </authorList>
    </citation>
    <scope>NUCLEOTIDE SEQUENCE [LARGE SCALE GENOMIC DNA]</scope>
    <source>
        <strain evidence="6 7">ARSEF 2679</strain>
    </source>
</reference>
<evidence type="ECO:0000256" key="4">
    <source>
        <dbReference type="ARBA" id="ARBA00032829"/>
    </source>
</evidence>
<keyword evidence="3" id="KW-0378">Hydrolase</keyword>
<keyword evidence="7" id="KW-1185">Reference proteome</keyword>
<gene>
    <name evidence="6" type="ORF">ISF_06173</name>
</gene>
<dbReference type="EMBL" id="AZHB01000015">
    <property type="protein sequence ID" value="OAA60163.1"/>
    <property type="molecule type" value="Genomic_DNA"/>
</dbReference>
<evidence type="ECO:0000256" key="3">
    <source>
        <dbReference type="ARBA" id="ARBA00022801"/>
    </source>
</evidence>
<dbReference type="STRING" id="1081104.A0A167T1X4"/>
<dbReference type="GO" id="GO:0006508">
    <property type="term" value="P:proteolysis"/>
    <property type="evidence" value="ECO:0007669"/>
    <property type="project" value="InterPro"/>
</dbReference>